<dbReference type="InterPro" id="IPR012340">
    <property type="entry name" value="NA-bd_OB-fold"/>
</dbReference>
<keyword evidence="2" id="KW-0150">Chloroplast</keyword>
<geneLocation type="chloroplast" evidence="2"/>
<keyword evidence="2" id="KW-0687">Ribonucleoprotein</keyword>
<dbReference type="Gene3D" id="2.40.50.140">
    <property type="entry name" value="Nucleic acid-binding proteins"/>
    <property type="match status" value="3"/>
</dbReference>
<dbReference type="PANTHER" id="PTHR47559">
    <property type="entry name" value="OS03G0844900 PROTEIN"/>
    <property type="match status" value="1"/>
</dbReference>
<reference evidence="2" key="1">
    <citation type="journal article" date="2017" name="J. Phycol.">
        <title>Analysis of chloroplast genomes and a supermatrix inform reclassification of the Rhodomelaceae (Rhodophyta).</title>
        <authorList>
            <person name="Diaz-Tapia P."/>
            <person name="Maggs C.A."/>
            <person name="West J.A."/>
            <person name="Verbruggen H."/>
        </authorList>
    </citation>
    <scope>NUCLEOTIDE SEQUENCE</scope>
    <source>
        <strain evidence="2">PD745</strain>
    </source>
</reference>
<dbReference type="PANTHER" id="PTHR47559:SF1">
    <property type="entry name" value="OS03G0844900 PROTEIN"/>
    <property type="match status" value="1"/>
</dbReference>
<dbReference type="InterPro" id="IPR035104">
    <property type="entry name" value="Ribosomal_protein_S1-like"/>
</dbReference>
<protein>
    <submittedName>
        <fullName evidence="2">Ribosomal protein S1</fullName>
    </submittedName>
</protein>
<sequence>MRNKKDQNFKHVKINKFTKILEQYKYALNNGDILAGTIAYKEKSGFLVNIGTQVSGYLPYEELKIKSNQNSQICFLINVTREFFLINKNISYRQPILSIKRLEYIRGWKRIKQIFAEDISLKLTVKYINKGGIITYLEGIQGFIPKSHIELRYINLIKKNIQFNHIDCKLLTFNEQKNQLILSHKKALLTSSKHKFKLGELVYGKVIFIKSYGLFLDIYDIKALLHVSEIGFTYIKNMNIFFNIGKIIKVKIIHINTQQGRLSVSKRNTKL</sequence>
<evidence type="ECO:0000259" key="1">
    <source>
        <dbReference type="PROSITE" id="PS50126"/>
    </source>
</evidence>
<dbReference type="PROSITE" id="PS50126">
    <property type="entry name" value="S1"/>
    <property type="match status" value="3"/>
</dbReference>
<organism evidence="2">
    <name type="scientific">Chondria sp.</name>
    <name type="common">in: red algae</name>
    <dbReference type="NCBI Taxonomy" id="1982705"/>
    <lineage>
        <taxon>Eukaryota</taxon>
        <taxon>Rhodophyta</taxon>
        <taxon>Florideophyceae</taxon>
        <taxon>Rhodymeniophycidae</taxon>
        <taxon>Ceramiales</taxon>
        <taxon>Rhodomelaceae</taxon>
        <taxon>Chondrieae</taxon>
        <taxon>Chondria</taxon>
    </lineage>
</organism>
<proteinExistence type="predicted"/>
<keyword evidence="2" id="KW-0689">Ribosomal protein</keyword>
<feature type="domain" description="S1 motif" evidence="1">
    <location>
        <begin position="199"/>
        <end position="267"/>
    </location>
</feature>
<accession>A0A1Z1MDU9</accession>
<dbReference type="CDD" id="cd04465">
    <property type="entry name" value="S1_RPS1_repeat_ec2_hs2"/>
    <property type="match status" value="1"/>
</dbReference>
<dbReference type="GO" id="GO:0003676">
    <property type="term" value="F:nucleic acid binding"/>
    <property type="evidence" value="ECO:0007669"/>
    <property type="project" value="InterPro"/>
</dbReference>
<dbReference type="EMBL" id="MF101431">
    <property type="protein sequence ID" value="ARW64247.1"/>
    <property type="molecule type" value="Genomic_DNA"/>
</dbReference>
<dbReference type="Pfam" id="PF00575">
    <property type="entry name" value="S1"/>
    <property type="match status" value="2"/>
</dbReference>
<dbReference type="AlphaFoldDB" id="A0A1Z1MDU9"/>
<dbReference type="InterPro" id="IPR052757">
    <property type="entry name" value="Ribosomal_protein_S1"/>
</dbReference>
<dbReference type="PRINTS" id="PR00681">
    <property type="entry name" value="RIBOSOMALS1"/>
</dbReference>
<keyword evidence="2" id="KW-0934">Plastid</keyword>
<dbReference type="GO" id="GO:0005840">
    <property type="term" value="C:ribosome"/>
    <property type="evidence" value="ECO:0007669"/>
    <property type="project" value="UniProtKB-KW"/>
</dbReference>
<feature type="domain" description="S1 motif" evidence="1">
    <location>
        <begin position="118"/>
        <end position="185"/>
    </location>
</feature>
<dbReference type="SUPFAM" id="SSF50249">
    <property type="entry name" value="Nucleic acid-binding proteins"/>
    <property type="match status" value="3"/>
</dbReference>
<feature type="domain" description="S1 motif" evidence="1">
    <location>
        <begin position="31"/>
        <end position="100"/>
    </location>
</feature>
<dbReference type="SMART" id="SM00316">
    <property type="entry name" value="S1"/>
    <property type="match status" value="3"/>
</dbReference>
<gene>
    <name evidence="2" type="primary">rps1</name>
</gene>
<name>A0A1Z1MDU9_9FLOR</name>
<evidence type="ECO:0000313" key="2">
    <source>
        <dbReference type="EMBL" id="ARW64247.1"/>
    </source>
</evidence>
<dbReference type="InterPro" id="IPR003029">
    <property type="entry name" value="S1_domain"/>
</dbReference>